<keyword evidence="2" id="KW-0732">Signal</keyword>
<gene>
    <name evidence="3" type="ORF">H696_02980</name>
</gene>
<feature type="compositionally biased region" description="Low complexity" evidence="1">
    <location>
        <begin position="2125"/>
        <end position="2142"/>
    </location>
</feature>
<evidence type="ECO:0000313" key="4">
    <source>
        <dbReference type="Proteomes" id="UP000030693"/>
    </source>
</evidence>
<evidence type="ECO:0008006" key="5">
    <source>
        <dbReference type="Google" id="ProtNLM"/>
    </source>
</evidence>
<proteinExistence type="predicted"/>
<feature type="region of interest" description="Disordered" evidence="1">
    <location>
        <begin position="419"/>
        <end position="438"/>
    </location>
</feature>
<accession>A0A058Z9M6</accession>
<dbReference type="EMBL" id="KB932204">
    <property type="protein sequence ID" value="KCV70623.1"/>
    <property type="molecule type" value="Genomic_DNA"/>
</dbReference>
<feature type="compositionally biased region" description="Low complexity" evidence="1">
    <location>
        <begin position="419"/>
        <end position="429"/>
    </location>
</feature>
<feature type="compositionally biased region" description="Low complexity" evidence="1">
    <location>
        <begin position="264"/>
        <end position="277"/>
    </location>
</feature>
<evidence type="ECO:0000313" key="3">
    <source>
        <dbReference type="EMBL" id="KCV70623.1"/>
    </source>
</evidence>
<reference evidence="3" key="1">
    <citation type="submission" date="2013-04" db="EMBL/GenBank/DDBJ databases">
        <title>The Genome Sequence of Fonticula alba ATCC 38817.</title>
        <authorList>
            <consortium name="The Broad Institute Genomics Platform"/>
            <person name="Russ C."/>
            <person name="Cuomo C."/>
            <person name="Burger G."/>
            <person name="Gray M.W."/>
            <person name="Holland P.W.H."/>
            <person name="King N."/>
            <person name="Lang F.B.F."/>
            <person name="Roger A.J."/>
            <person name="Ruiz-Trillo I."/>
            <person name="Brown M."/>
            <person name="Walker B."/>
            <person name="Young S."/>
            <person name="Zeng Q."/>
            <person name="Gargeya S."/>
            <person name="Fitzgerald M."/>
            <person name="Haas B."/>
            <person name="Abouelleil A."/>
            <person name="Allen A.W."/>
            <person name="Alvarado L."/>
            <person name="Arachchi H.M."/>
            <person name="Berlin A.M."/>
            <person name="Chapman S.B."/>
            <person name="Gainer-Dewar J."/>
            <person name="Goldberg J."/>
            <person name="Griggs A."/>
            <person name="Gujja S."/>
            <person name="Hansen M."/>
            <person name="Howarth C."/>
            <person name="Imamovic A."/>
            <person name="Ireland A."/>
            <person name="Larimer J."/>
            <person name="McCowan C."/>
            <person name="Murphy C."/>
            <person name="Pearson M."/>
            <person name="Poon T.W."/>
            <person name="Priest M."/>
            <person name="Roberts A."/>
            <person name="Saif S."/>
            <person name="Shea T."/>
            <person name="Sisk P."/>
            <person name="Sykes S."/>
            <person name="Wortman J."/>
            <person name="Nusbaum C."/>
            <person name="Birren B."/>
        </authorList>
    </citation>
    <scope>NUCLEOTIDE SEQUENCE [LARGE SCALE GENOMIC DNA]</scope>
    <source>
        <strain evidence="3">ATCC 38817</strain>
    </source>
</reference>
<evidence type="ECO:0000256" key="2">
    <source>
        <dbReference type="SAM" id="SignalP"/>
    </source>
</evidence>
<organism evidence="3">
    <name type="scientific">Fonticula alba</name>
    <name type="common">Slime mold</name>
    <dbReference type="NCBI Taxonomy" id="691883"/>
    <lineage>
        <taxon>Eukaryota</taxon>
        <taxon>Rotosphaerida</taxon>
        <taxon>Fonticulaceae</taxon>
        <taxon>Fonticula</taxon>
    </lineage>
</organism>
<name>A0A058Z9M6_FONAL</name>
<dbReference type="Proteomes" id="UP000030693">
    <property type="component" value="Unassembled WGS sequence"/>
</dbReference>
<feature type="compositionally biased region" description="Low complexity" evidence="1">
    <location>
        <begin position="134"/>
        <end position="153"/>
    </location>
</feature>
<feature type="region of interest" description="Disordered" evidence="1">
    <location>
        <begin position="1837"/>
        <end position="1877"/>
    </location>
</feature>
<feature type="region of interest" description="Disordered" evidence="1">
    <location>
        <begin position="1542"/>
        <end position="1564"/>
    </location>
</feature>
<feature type="region of interest" description="Disordered" evidence="1">
    <location>
        <begin position="2043"/>
        <end position="2142"/>
    </location>
</feature>
<feature type="compositionally biased region" description="Low complexity" evidence="1">
    <location>
        <begin position="2059"/>
        <end position="2070"/>
    </location>
</feature>
<feature type="region of interest" description="Disordered" evidence="1">
    <location>
        <begin position="131"/>
        <end position="153"/>
    </location>
</feature>
<sequence length="2203" mass="224560">MSFSFGIDLALLPPLVQLLDPVAPSAGDFRQQAAFRHGLRVVGLLVDSVRGVLQFRQAQAHARRVAQQLATHIQPPAVCDQATDGNVPLTDAWWSFHLFMSSTPVTGDRVGAFDKNGGVLLSPEQSLASMLQTARSAAPRSGSDPSSGSAGGAPVDAASFLATFDPALVAPPRGHFPVQSPEEGLGRLAECLVSALEFLLASCCARPGLPSDSGPAVEYFPPPMDHLVGGAMRGLLDCWSWDRAPSALGPLGSSTARQPGARVRAPSLSSPAPTRARPSSDEGVELATDLPERLAFDGARLAGEARGWQDTGFAAGTAAALDTHHRFVTGPLAAVATASGLECGQEALFSNFTPEMAERGAIYLLTCLPRTLQDLHLFCRGMPIDSEAEGDDASRMPSRLYRRMYRAFHEPFVAATRAHTSGSTSAAGSRGTGGDVGSARGDCHAAGNMAHLVASPGSAWPGPGSPGLGSWSSLLQWEMNAQPVADPLAPLAERLNALAREAQALAAAPGARLGADISNMTSHAGKDDQPAAGAPGLWPTLASQHLALHFVDLSAWCAALPGAGPAALPGWISSVDGSALSGMARAFLHGCPSAGGAVGLHPAESLDLAGRRAVRRLLGSFTLGSSGSRGVSGRSTPGSRLILSESLLEGAEDPLLDRFLNDWLRRRGLAMEDELEPPRLALAALPRLFQLAAAHQDIQVLPSGLPLGSSTKASTTAEADMSWHVGTAPARGTSGPWLRRISARLVLGPGVLEAAGMPTNHSRWALLPASPLCGAFLGGTVAGGRLARALAGTDAPRARDKDGLALTLVGFLDVLSGRARLLSILCPLVRLFALDSLSELQVIDAVSKPEGAHSPGTGLGFSPADLVLVSGFLASTSRLAVIRLDLATVNLGQLSLLPSEADFAGGCRHCGAPLPLAPGNPPAPQSLLFVLAPWLGAVSLLQRVQLEALCDGCSAALLAGLCGPSAAYGQHVARALEKSIHPAPGFGHIVPTGGCAVVEQAAPAASGRFLRRWSALLQGPPMPDPVGSGRAAGSLLSQLVEPQAVLSAATGRCGTMADYVQDLDWAYRCHTYERLTRGSATDGVTSSASSAIMNEVAAASSATGDATAAATSTAAGSLEIAGPEGPGTACSDLATEGAPHLFGDSLELIIDPRLPPELDHLAGDPTLRQLQMAYIGRLSGVVAETSLQACVKLLESISRTSFDVNGILLMSEPARQPASFREMRHRVAERPSRGAGDAAPLPASSLQMALAVRSMVRLVLMQATGVGSTVSAVSLSNWPDSSPGQDHHGMPPEALAAATVERNLKRTSRARRRVCQAPSVAEAVEAKYQLAGRRAAGFLPAPALRQVDLPLGHLVAPALSAEATWTDASLCGRGLAEGGPVYRLALGPADPPVDFSASQVVALQKERELQIQVLLHILAISIALTIDPDLVLELPGGPGALEAATTAAASLAEGLGGGIGREFASSSPPSDFGPLDPFSMADSPPVGGAFSLPSGAFGNGSHAGGGPLEVCGIGSGSLSAASSSPPSSFLVDPAELAAQAAIRAAKRPSRRRTHGHPLPGSNAPRVSALQLEVAEDFQHLLQLLDALSSYGHETFVPSGENSSRPVSGGLPGPGAAAGPSTPPPPDVAAAAAAATAALASLPNGFAGGLAGFLDDVLLPLLALCQDTGLDLVGLPRWLCDLATTLGPRMGSPSGTLATAMGLGSLASASASASSGSLLLVGSGSSTMLMGSASSSLSIAPSLSSSSTTTTTTVTTMATAASLQAAPAASDGGLVSEWASVLRGTLSCLDREALRRLFAELFRYVGAHSRRWPELATVASDEESDSESLTLMDPLGEAPSTPVGAMVGHLSGPQFAGPEAASGIRHPGGDSHTAGTPSGLVPGLVPGHSPFHSPSMSLTRSVLMRKRRAETPLSRQAVRGRPAALADSVTPVPRAAGVGLGIDRSPSLRGGLPGPTPRKRAALRTSSLCNLALAASPSAEMLVAESEAEGMTPPVGPGARGLLFSGAASHQLRSVHGAAGGSGHGEGVLPGDLLEGYDHQSALLVGESSPPGLPDALTVPASPGTSPPGASRHTRHASAEAPVAFTSSQLLPSWGQRPDGPPMGSHSSSTGPSTYPQTGPGHHLHLGPSALGEESEEGSLARISSSPSASLCVSLHSSSSVHSLASGPSSAICSSSSSTTQLHEIQNAFIMGAEFASFVVPETP</sequence>
<keyword evidence="4" id="KW-1185">Reference proteome</keyword>
<feature type="compositionally biased region" description="Low complexity" evidence="1">
    <location>
        <begin position="1605"/>
        <end position="1619"/>
    </location>
</feature>
<dbReference type="RefSeq" id="XP_009495139.1">
    <property type="nucleotide sequence ID" value="XM_009496864.1"/>
</dbReference>
<feature type="signal peptide" evidence="2">
    <location>
        <begin position="1"/>
        <end position="18"/>
    </location>
</feature>
<protein>
    <recommendedName>
        <fullName evidence="5">HECT domain-containing protein</fullName>
    </recommendedName>
</protein>
<feature type="region of interest" description="Disordered" evidence="1">
    <location>
        <begin position="250"/>
        <end position="282"/>
    </location>
</feature>
<feature type="compositionally biased region" description="Basic residues" evidence="1">
    <location>
        <begin position="1544"/>
        <end position="1555"/>
    </location>
</feature>
<dbReference type="GeneID" id="20527705"/>
<feature type="chain" id="PRO_5001570908" description="HECT domain-containing protein" evidence="2">
    <location>
        <begin position="19"/>
        <end position="2203"/>
    </location>
</feature>
<feature type="compositionally biased region" description="Polar residues" evidence="1">
    <location>
        <begin position="2104"/>
        <end position="2116"/>
    </location>
</feature>
<evidence type="ECO:0000256" key="1">
    <source>
        <dbReference type="SAM" id="MobiDB-lite"/>
    </source>
</evidence>
<feature type="region of interest" description="Disordered" evidence="1">
    <location>
        <begin position="1595"/>
        <end position="1626"/>
    </location>
</feature>